<feature type="domain" description="Integrase catalytic" evidence="2">
    <location>
        <begin position="62"/>
        <end position="238"/>
    </location>
</feature>
<dbReference type="Gene3D" id="3.30.420.10">
    <property type="entry name" value="Ribonuclease H-like superfamily/Ribonuclease H"/>
    <property type="match status" value="1"/>
</dbReference>
<dbReference type="Proteomes" id="UP001186944">
    <property type="component" value="Unassembled WGS sequence"/>
</dbReference>
<dbReference type="PANTHER" id="PTHR46585:SF1">
    <property type="entry name" value="CHROMO DOMAIN-CONTAINING PROTEIN"/>
    <property type="match status" value="1"/>
</dbReference>
<gene>
    <name evidence="3" type="ORF">FSP39_002935</name>
</gene>
<keyword evidence="4" id="KW-1185">Reference proteome</keyword>
<sequence>MNRVESREKKFKLLDKIFTDTSSSERFYLGPEKLYQILKSKGVENVGKHIIRRWLQRQDWYSVHKPARSTFMRAKVRVSSIDNQYDADLADMTSLSRNNNGVKYLLVIIDIFSRYLWVEPLKNKTGKEVIKGFNNVFAQGRKCAKLRTDKGSEFTNKAVQDYLKSQKVYYFTTQNSDTKANYAERVIQTLKNMIYRYFTKSKTNQYINNLQTLVDSYNSTPHRSLGNIAPKDVNKTNQADIWAHQYLEPLKYKKVKQTSFFFKVGDLVRISHNNVTFKRSFNEQYSREIFQINDRFRMQGIPMYKIKDFLNEPIKGNFYASELQKVEKGVDTLWAIEKKIRKRTRNGKIEYLVKFDGWSDKYNQWIPAEEIKNV</sequence>
<proteinExistence type="predicted"/>
<dbReference type="Gene3D" id="2.40.50.40">
    <property type="match status" value="1"/>
</dbReference>
<organism evidence="3 4">
    <name type="scientific">Pinctada imbricata</name>
    <name type="common">Atlantic pearl-oyster</name>
    <name type="synonym">Pinctada martensii</name>
    <dbReference type="NCBI Taxonomy" id="66713"/>
    <lineage>
        <taxon>Eukaryota</taxon>
        <taxon>Metazoa</taxon>
        <taxon>Spiralia</taxon>
        <taxon>Lophotrochozoa</taxon>
        <taxon>Mollusca</taxon>
        <taxon>Bivalvia</taxon>
        <taxon>Autobranchia</taxon>
        <taxon>Pteriomorphia</taxon>
        <taxon>Pterioida</taxon>
        <taxon>Pterioidea</taxon>
        <taxon>Pteriidae</taxon>
        <taxon>Pinctada</taxon>
    </lineage>
</organism>
<dbReference type="InterPro" id="IPR000953">
    <property type="entry name" value="Chromo/chromo_shadow_dom"/>
</dbReference>
<protein>
    <submittedName>
        <fullName evidence="3">Uncharacterized protein</fullName>
    </submittedName>
</protein>
<dbReference type="EMBL" id="VSWD01000009">
    <property type="protein sequence ID" value="KAK3092447.1"/>
    <property type="molecule type" value="Genomic_DNA"/>
</dbReference>
<dbReference type="InterPro" id="IPR016197">
    <property type="entry name" value="Chromo-like_dom_sf"/>
</dbReference>
<dbReference type="SUPFAM" id="SSF54160">
    <property type="entry name" value="Chromo domain-like"/>
    <property type="match status" value="1"/>
</dbReference>
<dbReference type="GO" id="GO:0015074">
    <property type="term" value="P:DNA integration"/>
    <property type="evidence" value="ECO:0007669"/>
    <property type="project" value="InterPro"/>
</dbReference>
<reference evidence="3" key="1">
    <citation type="submission" date="2019-08" db="EMBL/GenBank/DDBJ databases">
        <title>The improved chromosome-level genome for the pearl oyster Pinctada fucata martensii using PacBio sequencing and Hi-C.</title>
        <authorList>
            <person name="Zheng Z."/>
        </authorList>
    </citation>
    <scope>NUCLEOTIDE SEQUENCE</scope>
    <source>
        <strain evidence="3">ZZ-2019</strain>
        <tissue evidence="3">Adductor muscle</tissue>
    </source>
</reference>
<dbReference type="Pfam" id="PF00665">
    <property type="entry name" value="rve"/>
    <property type="match status" value="1"/>
</dbReference>
<dbReference type="InterPro" id="IPR023780">
    <property type="entry name" value="Chromo_domain"/>
</dbReference>
<dbReference type="SUPFAM" id="SSF53098">
    <property type="entry name" value="Ribonuclease H-like"/>
    <property type="match status" value="1"/>
</dbReference>
<feature type="domain" description="Chromo" evidence="1">
    <location>
        <begin position="334"/>
        <end position="374"/>
    </location>
</feature>
<dbReference type="Pfam" id="PF00385">
    <property type="entry name" value="Chromo"/>
    <property type="match status" value="1"/>
</dbReference>
<accession>A0AA88XV67</accession>
<dbReference type="AlphaFoldDB" id="A0AA88XV67"/>
<dbReference type="PROSITE" id="PS50013">
    <property type="entry name" value="CHROMO_2"/>
    <property type="match status" value="1"/>
</dbReference>
<evidence type="ECO:0000313" key="4">
    <source>
        <dbReference type="Proteomes" id="UP001186944"/>
    </source>
</evidence>
<dbReference type="PANTHER" id="PTHR46585">
    <property type="entry name" value="INTEGRASE CORE DOMAIN CONTAINING PROTEIN"/>
    <property type="match status" value="1"/>
</dbReference>
<evidence type="ECO:0000259" key="2">
    <source>
        <dbReference type="PROSITE" id="PS50994"/>
    </source>
</evidence>
<evidence type="ECO:0000313" key="3">
    <source>
        <dbReference type="EMBL" id="KAK3092447.1"/>
    </source>
</evidence>
<name>A0AA88XV67_PINIB</name>
<dbReference type="InterPro" id="IPR036397">
    <property type="entry name" value="RNaseH_sf"/>
</dbReference>
<evidence type="ECO:0000259" key="1">
    <source>
        <dbReference type="PROSITE" id="PS50013"/>
    </source>
</evidence>
<dbReference type="GO" id="GO:0003676">
    <property type="term" value="F:nucleic acid binding"/>
    <property type="evidence" value="ECO:0007669"/>
    <property type="project" value="InterPro"/>
</dbReference>
<dbReference type="InterPro" id="IPR001584">
    <property type="entry name" value="Integrase_cat-core"/>
</dbReference>
<dbReference type="InterPro" id="IPR012337">
    <property type="entry name" value="RNaseH-like_sf"/>
</dbReference>
<comment type="caution">
    <text evidence="3">The sequence shown here is derived from an EMBL/GenBank/DDBJ whole genome shotgun (WGS) entry which is preliminary data.</text>
</comment>
<dbReference type="PROSITE" id="PS50994">
    <property type="entry name" value="INTEGRASE"/>
    <property type="match status" value="1"/>
</dbReference>